<evidence type="ECO:0000313" key="4">
    <source>
        <dbReference type="Proteomes" id="UP000001056"/>
    </source>
</evidence>
<dbReference type="PANTHER" id="PTHR35910">
    <property type="entry name" value="2EXR DOMAIN-CONTAINING PROTEIN"/>
    <property type="match status" value="1"/>
</dbReference>
<gene>
    <name evidence="3" type="ORF">CHGG_05882</name>
</gene>
<dbReference type="InterPro" id="IPR045518">
    <property type="entry name" value="2EXR"/>
</dbReference>
<dbReference type="eggNOG" id="ENOG502SPX5">
    <property type="taxonomic scope" value="Eukaryota"/>
</dbReference>
<evidence type="ECO:0000256" key="1">
    <source>
        <dbReference type="SAM" id="MobiDB-lite"/>
    </source>
</evidence>
<feature type="domain" description="2EXR" evidence="2">
    <location>
        <begin position="37"/>
        <end position="141"/>
    </location>
</feature>
<protein>
    <recommendedName>
        <fullName evidence="2">2EXR domain-containing protein</fullName>
    </recommendedName>
</protein>
<evidence type="ECO:0000313" key="3">
    <source>
        <dbReference type="EMBL" id="EAQ89263.1"/>
    </source>
</evidence>
<proteinExistence type="predicted"/>
<dbReference type="VEuPathDB" id="FungiDB:CHGG_05882"/>
<dbReference type="PANTHER" id="PTHR35910:SF1">
    <property type="entry name" value="2EXR DOMAIN-CONTAINING PROTEIN"/>
    <property type="match status" value="1"/>
</dbReference>
<keyword evidence="4" id="KW-1185">Reference proteome</keyword>
<dbReference type="InParanoid" id="Q2H633"/>
<dbReference type="Pfam" id="PF20150">
    <property type="entry name" value="2EXR"/>
    <property type="match status" value="1"/>
</dbReference>
<sequence length="234" mass="26655">MQDKSQSLTMEPAATLRTEPKAHPFEALPLPQEADTFHLFPCLPFELRARIWELTVEPRTVKVGVVYEDAIANTAAPDDDSKRPNYVPHVVSYTPVPAALQACREARGLRLYQRALSEISPAGTAKRDRYYVWLNPDIDMVSVEPNTRFETLKPVAPLIRRLTITRECTDSVFYYFESSALTAFVNVREIRVICKDGLGAWFRTFHGHFWPCENVSFVDPDKKHLVIKLHPGKA</sequence>
<dbReference type="OrthoDB" id="4578567at2759"/>
<feature type="region of interest" description="Disordered" evidence="1">
    <location>
        <begin position="1"/>
        <end position="21"/>
    </location>
</feature>
<dbReference type="AlphaFoldDB" id="Q2H633"/>
<reference evidence="4" key="1">
    <citation type="journal article" date="2015" name="Genome Announc.">
        <title>Draft genome sequence of the cellulolytic fungus Chaetomium globosum.</title>
        <authorList>
            <person name="Cuomo C.A."/>
            <person name="Untereiner W.A."/>
            <person name="Ma L.-J."/>
            <person name="Grabherr M."/>
            <person name="Birren B.W."/>
        </authorList>
    </citation>
    <scope>NUCLEOTIDE SEQUENCE [LARGE SCALE GENOMIC DNA]</scope>
    <source>
        <strain evidence="4">ATCC 6205 / CBS 148.51 / DSM 1962 / NBRC 6347 / NRRL 1970</strain>
    </source>
</reference>
<dbReference type="GeneID" id="4390450"/>
<dbReference type="RefSeq" id="XP_001221977.1">
    <property type="nucleotide sequence ID" value="XM_001221976.1"/>
</dbReference>
<dbReference type="Proteomes" id="UP000001056">
    <property type="component" value="Unassembled WGS sequence"/>
</dbReference>
<accession>Q2H633</accession>
<dbReference type="HOGENOM" id="CLU_071377_1_0_1"/>
<name>Q2H633_CHAGB</name>
<dbReference type="EMBL" id="CH408031">
    <property type="protein sequence ID" value="EAQ89263.1"/>
    <property type="molecule type" value="Genomic_DNA"/>
</dbReference>
<organism evidence="3 4">
    <name type="scientific">Chaetomium globosum (strain ATCC 6205 / CBS 148.51 / DSM 1962 / NBRC 6347 / NRRL 1970)</name>
    <name type="common">Soil fungus</name>
    <dbReference type="NCBI Taxonomy" id="306901"/>
    <lineage>
        <taxon>Eukaryota</taxon>
        <taxon>Fungi</taxon>
        <taxon>Dikarya</taxon>
        <taxon>Ascomycota</taxon>
        <taxon>Pezizomycotina</taxon>
        <taxon>Sordariomycetes</taxon>
        <taxon>Sordariomycetidae</taxon>
        <taxon>Sordariales</taxon>
        <taxon>Chaetomiaceae</taxon>
        <taxon>Chaetomium</taxon>
    </lineage>
</organism>
<evidence type="ECO:0000259" key="2">
    <source>
        <dbReference type="Pfam" id="PF20150"/>
    </source>
</evidence>